<proteinExistence type="predicted"/>
<keyword evidence="2" id="KW-1185">Reference proteome</keyword>
<name>A0ABU7DFR9_9TELE</name>
<organism evidence="1 2">
    <name type="scientific">Characodon lateralis</name>
    <dbReference type="NCBI Taxonomy" id="208331"/>
    <lineage>
        <taxon>Eukaryota</taxon>
        <taxon>Metazoa</taxon>
        <taxon>Chordata</taxon>
        <taxon>Craniata</taxon>
        <taxon>Vertebrata</taxon>
        <taxon>Euteleostomi</taxon>
        <taxon>Actinopterygii</taxon>
        <taxon>Neopterygii</taxon>
        <taxon>Teleostei</taxon>
        <taxon>Neoteleostei</taxon>
        <taxon>Acanthomorphata</taxon>
        <taxon>Ovalentaria</taxon>
        <taxon>Atherinomorphae</taxon>
        <taxon>Cyprinodontiformes</taxon>
        <taxon>Goodeidae</taxon>
        <taxon>Characodon</taxon>
    </lineage>
</organism>
<gene>
    <name evidence="1" type="ORF">CHARACLAT_031377</name>
</gene>
<protein>
    <submittedName>
        <fullName evidence="1">Uncharacterized protein</fullName>
    </submittedName>
</protein>
<accession>A0ABU7DFR9</accession>
<dbReference type="EMBL" id="JAHUTJ010021438">
    <property type="protein sequence ID" value="MED6272533.1"/>
    <property type="molecule type" value="Genomic_DNA"/>
</dbReference>
<sequence length="97" mass="10481">MPCEGLATCPGCTLALAQWLLEKGIRSLQGQLVLLALISTLSSDSPPALPTFLSPRLSPDSPVEPSVFTHQPYIAVHLFTFEVKLAVSVFCLRLMSL</sequence>
<comment type="caution">
    <text evidence="1">The sequence shown here is derived from an EMBL/GenBank/DDBJ whole genome shotgun (WGS) entry which is preliminary data.</text>
</comment>
<dbReference type="Proteomes" id="UP001352852">
    <property type="component" value="Unassembled WGS sequence"/>
</dbReference>
<evidence type="ECO:0000313" key="1">
    <source>
        <dbReference type="EMBL" id="MED6272533.1"/>
    </source>
</evidence>
<evidence type="ECO:0000313" key="2">
    <source>
        <dbReference type="Proteomes" id="UP001352852"/>
    </source>
</evidence>
<reference evidence="1 2" key="1">
    <citation type="submission" date="2021-06" db="EMBL/GenBank/DDBJ databases">
        <authorList>
            <person name="Palmer J.M."/>
        </authorList>
    </citation>
    <scope>NUCLEOTIDE SEQUENCE [LARGE SCALE GENOMIC DNA]</scope>
    <source>
        <strain evidence="1 2">CL_MEX2019</strain>
        <tissue evidence="1">Muscle</tissue>
    </source>
</reference>